<name>A0A4R8GRW8_9FIRM</name>
<dbReference type="AlphaFoldDB" id="A0A4R8GRW8"/>
<protein>
    <submittedName>
        <fullName evidence="1">Uncharacterized protein</fullName>
    </submittedName>
</protein>
<comment type="caution">
    <text evidence="1">The sequence shown here is derived from an EMBL/GenBank/DDBJ whole genome shotgun (WGS) entry which is preliminary data.</text>
</comment>
<dbReference type="Proteomes" id="UP000295832">
    <property type="component" value="Unassembled WGS sequence"/>
</dbReference>
<proteinExistence type="predicted"/>
<accession>A0A4R8GRW8</accession>
<gene>
    <name evidence="1" type="ORF">C7959_1551</name>
</gene>
<organism evidence="1 2">
    <name type="scientific">Orenia marismortui</name>
    <dbReference type="NCBI Taxonomy" id="46469"/>
    <lineage>
        <taxon>Bacteria</taxon>
        <taxon>Bacillati</taxon>
        <taxon>Bacillota</taxon>
        <taxon>Clostridia</taxon>
        <taxon>Halanaerobiales</taxon>
        <taxon>Halobacteroidaceae</taxon>
        <taxon>Orenia</taxon>
    </lineage>
</organism>
<sequence length="207" mass="24402">MDNIEAKVVNTKPGYDELTIFINGKPIDMLLSELTENDYLLGLYPAWGNDLLWKNESKLVWELIDKSKGTYNVPILLCPDDLDLSCTIICAKVKKEKQIVYWEKIGSVSHDNYDRNIELQSGILNTNTWSDGDWEKYGGTLAWCNVGDDEWKKWISENWNEEQKRRLHNYTNPYLQDDSNIEWFNIPKFIFDLDDYKKCVEVFRKEL</sequence>
<dbReference type="RefSeq" id="WP_134119122.1">
    <property type="nucleotide sequence ID" value="NZ_SOEG01000055.1"/>
</dbReference>
<dbReference type="EMBL" id="SOEG01000055">
    <property type="protein sequence ID" value="TDX44397.1"/>
    <property type="molecule type" value="Genomic_DNA"/>
</dbReference>
<evidence type="ECO:0000313" key="1">
    <source>
        <dbReference type="EMBL" id="TDX44397.1"/>
    </source>
</evidence>
<evidence type="ECO:0000313" key="2">
    <source>
        <dbReference type="Proteomes" id="UP000295832"/>
    </source>
</evidence>
<reference evidence="1 2" key="1">
    <citation type="submission" date="2019-03" db="EMBL/GenBank/DDBJ databases">
        <title>Subsurface microbial communities from deep shales in Ohio and West Virginia, USA.</title>
        <authorList>
            <person name="Wrighton K."/>
        </authorList>
    </citation>
    <scope>NUCLEOTIDE SEQUENCE [LARGE SCALE GENOMIC DNA]</scope>
    <source>
        <strain evidence="1 2">MSL 6dP</strain>
    </source>
</reference>
<keyword evidence="2" id="KW-1185">Reference proteome</keyword>